<evidence type="ECO:0000313" key="2">
    <source>
        <dbReference type="EnsemblPlants" id="OMERI02G15520.1"/>
    </source>
</evidence>
<organism evidence="2">
    <name type="scientific">Oryza meridionalis</name>
    <dbReference type="NCBI Taxonomy" id="40149"/>
    <lineage>
        <taxon>Eukaryota</taxon>
        <taxon>Viridiplantae</taxon>
        <taxon>Streptophyta</taxon>
        <taxon>Embryophyta</taxon>
        <taxon>Tracheophyta</taxon>
        <taxon>Spermatophyta</taxon>
        <taxon>Magnoliopsida</taxon>
        <taxon>Liliopsida</taxon>
        <taxon>Poales</taxon>
        <taxon>Poaceae</taxon>
        <taxon>BOP clade</taxon>
        <taxon>Oryzoideae</taxon>
        <taxon>Oryzeae</taxon>
        <taxon>Oryzinae</taxon>
        <taxon>Oryza</taxon>
    </lineage>
</organism>
<sequence>MALPRLFWRPERRRLRLPPAAGAAGCEGGRTDIDCWAEVSDRDLDRGRIRHGAPSDGDSWSSLLLLPHPHGVDADTEVLSHAKGGGDGVPVRAGAPASLQDRRRRHW</sequence>
<proteinExistence type="predicted"/>
<dbReference type="Proteomes" id="UP000008021">
    <property type="component" value="Chromosome 2"/>
</dbReference>
<dbReference type="HOGENOM" id="CLU_2214143_0_0_1"/>
<evidence type="ECO:0000256" key="1">
    <source>
        <dbReference type="SAM" id="MobiDB-lite"/>
    </source>
</evidence>
<evidence type="ECO:0000313" key="3">
    <source>
        <dbReference type="Proteomes" id="UP000008021"/>
    </source>
</evidence>
<reference evidence="2" key="2">
    <citation type="submission" date="2018-05" db="EMBL/GenBank/DDBJ databases">
        <title>OmerRS3 (Oryza meridionalis Reference Sequence Version 3).</title>
        <authorList>
            <person name="Zhang J."/>
            <person name="Kudrna D."/>
            <person name="Lee S."/>
            <person name="Talag J."/>
            <person name="Welchert J."/>
            <person name="Wing R.A."/>
        </authorList>
    </citation>
    <scope>NUCLEOTIDE SEQUENCE [LARGE SCALE GENOMIC DNA]</scope>
    <source>
        <strain evidence="2">cv. OR44</strain>
    </source>
</reference>
<dbReference type="AlphaFoldDB" id="A0A0E0CK44"/>
<name>A0A0E0CK44_9ORYZ</name>
<dbReference type="EnsemblPlants" id="OMERI02G15520.1">
    <property type="protein sequence ID" value="OMERI02G15520.1"/>
    <property type="gene ID" value="OMERI02G15520"/>
</dbReference>
<dbReference type="Gramene" id="OMERI02G15520.1">
    <property type="protein sequence ID" value="OMERI02G15520.1"/>
    <property type="gene ID" value="OMERI02G15520"/>
</dbReference>
<protein>
    <submittedName>
        <fullName evidence="2">Uncharacterized protein</fullName>
    </submittedName>
</protein>
<reference evidence="2" key="1">
    <citation type="submission" date="2015-04" db="UniProtKB">
        <authorList>
            <consortium name="EnsemblPlants"/>
        </authorList>
    </citation>
    <scope>IDENTIFICATION</scope>
</reference>
<accession>A0A0E0CK44</accession>
<feature type="region of interest" description="Disordered" evidence="1">
    <location>
        <begin position="78"/>
        <end position="107"/>
    </location>
</feature>
<keyword evidence="3" id="KW-1185">Reference proteome</keyword>